<feature type="chain" id="PRO_5043616109" description="Shiga toxin A subunit" evidence="1">
    <location>
        <begin position="21"/>
        <end position="149"/>
    </location>
</feature>
<evidence type="ECO:0008006" key="3">
    <source>
        <dbReference type="Google" id="ProtNLM"/>
    </source>
</evidence>
<organism evidence="2">
    <name type="scientific">bacterium 19GA11TI05</name>
    <dbReference type="NCBI Taxonomy" id="2920688"/>
    <lineage>
        <taxon>Bacteria</taxon>
    </lineage>
</organism>
<dbReference type="AlphaFoldDB" id="A0AAU6TX39"/>
<protein>
    <recommendedName>
        <fullName evidence="3">Shiga toxin A subunit</fullName>
    </recommendedName>
</protein>
<reference evidence="2" key="1">
    <citation type="submission" date="2022-03" db="EMBL/GenBank/DDBJ databases">
        <title>Sea Food Isolates.</title>
        <authorList>
            <person name="Li c."/>
        </authorList>
    </citation>
    <scope>NUCLEOTIDE SEQUENCE</scope>
    <source>
        <strain evidence="2">19GA11TI05</strain>
    </source>
</reference>
<name>A0AAU6TX39_UNCXX</name>
<gene>
    <name evidence="2" type="ORF">MRM81_03760</name>
</gene>
<feature type="signal peptide" evidence="1">
    <location>
        <begin position="1"/>
        <end position="20"/>
    </location>
</feature>
<accession>A0AAU6TX39</accession>
<sequence length="149" mass="16845">MKLKYLPPLLLSLVSAPLFAAPDIVGECSKPGRSVDREMQIVMEHTLHIDMKQIDESKTKTEILSAQPAGELLISQLAQETYDSLTDKSKSSPESYKKLFSVNPPYNLVLRITYVNRDNKKNIFIASGLADKDECSVHFNGWLTEQREF</sequence>
<proteinExistence type="predicted"/>
<keyword evidence="1" id="KW-0732">Signal</keyword>
<evidence type="ECO:0000313" key="2">
    <source>
        <dbReference type="EMBL" id="XAG66180.1"/>
    </source>
</evidence>
<dbReference type="EMBL" id="CP095362">
    <property type="protein sequence ID" value="XAG66180.1"/>
    <property type="molecule type" value="Genomic_DNA"/>
</dbReference>
<evidence type="ECO:0000256" key="1">
    <source>
        <dbReference type="SAM" id="SignalP"/>
    </source>
</evidence>